<dbReference type="InterPro" id="IPR042088">
    <property type="entry name" value="OligoPept_F_C"/>
</dbReference>
<dbReference type="RefSeq" id="WP_168721755.1">
    <property type="nucleotide sequence ID" value="NZ_JAAXPN010000002.1"/>
</dbReference>
<evidence type="ECO:0000313" key="10">
    <source>
        <dbReference type="Proteomes" id="UP000549765"/>
    </source>
</evidence>
<dbReference type="Gene3D" id="1.10.1370.20">
    <property type="entry name" value="Oligoendopeptidase f, C-terminal domain"/>
    <property type="match status" value="1"/>
</dbReference>
<comment type="similarity">
    <text evidence="6">Belongs to the peptidase M3 family.</text>
</comment>
<keyword evidence="4 6" id="KW-0862">Zinc</keyword>
<evidence type="ECO:0000313" key="9">
    <source>
        <dbReference type="EMBL" id="NKZ23956.1"/>
    </source>
</evidence>
<dbReference type="Proteomes" id="UP000549765">
    <property type="component" value="Unassembled WGS sequence"/>
</dbReference>
<dbReference type="InterPro" id="IPR011977">
    <property type="entry name" value="Pept_M3B_clade3"/>
</dbReference>
<dbReference type="AlphaFoldDB" id="A0A7X6N1D5"/>
<dbReference type="Pfam" id="PF08439">
    <property type="entry name" value="Peptidase_M3_N"/>
    <property type="match status" value="1"/>
</dbReference>
<dbReference type="GO" id="GO:0004222">
    <property type="term" value="F:metalloendopeptidase activity"/>
    <property type="evidence" value="ECO:0007669"/>
    <property type="project" value="InterPro"/>
</dbReference>
<keyword evidence="5 6" id="KW-0482">Metalloprotease</keyword>
<evidence type="ECO:0000256" key="2">
    <source>
        <dbReference type="ARBA" id="ARBA00022723"/>
    </source>
</evidence>
<comment type="caution">
    <text evidence="9">The sequence shown here is derived from an EMBL/GenBank/DDBJ whole genome shotgun (WGS) entry which is preliminary data.</text>
</comment>
<dbReference type="Gene3D" id="1.20.140.70">
    <property type="entry name" value="Oligopeptidase f, N-terminal domain"/>
    <property type="match status" value="1"/>
</dbReference>
<dbReference type="InterPro" id="IPR001567">
    <property type="entry name" value="Pept_M3A_M3B_dom"/>
</dbReference>
<protein>
    <submittedName>
        <fullName evidence="9">M3 family oligoendopeptidase</fullName>
    </submittedName>
</protein>
<accession>A0A7X6N1D5</accession>
<dbReference type="CDD" id="cd09607">
    <property type="entry name" value="M3B_PepF"/>
    <property type="match status" value="1"/>
</dbReference>
<dbReference type="GO" id="GO:0004181">
    <property type="term" value="F:metallocarboxypeptidase activity"/>
    <property type="evidence" value="ECO:0007669"/>
    <property type="project" value="InterPro"/>
</dbReference>
<dbReference type="EMBL" id="JAAXPN010000002">
    <property type="protein sequence ID" value="NKZ23956.1"/>
    <property type="molecule type" value="Genomic_DNA"/>
</dbReference>
<sequence>MTYSQNWDLDSIFPGGVNSPELAQKLELLKAQIKNFADAVTNYVVSNDDADFTNFVNLTTQGQTIEAGLLQVNVFITALISDDFTNTTLSAKASVINALEASYAKPSSQFKKLLATIDNTTWTTILALPTLQTIDFALNEMRQEANELLDDTTEELLTQLSLDGLNAWSSHYDTIAAGLTMPFTDENGETTTISAGQALNHLEGYPDPKVRANLLAGYENMWGQADGLVADTLNHLAGARLTNYKAHGVTDFLKKPLELNRMSQATLDTMWQVVSDNKEMLTKYFARKAQLMGKQALGFQDIYAPVHVGEFTSKDLSYDDAAEFIMDNFAQFSPKMAALAKTAFEKRWIESENRPGKQPGGYMESVPELGESRIFLTFTGSQNDAATIAHELGHAFHSSVLTDLPFWRGNYAMNVAETASTFAELVVNDAKVKAATNDAEKVTLLDAKLNNPVAMFMNIHARYLFETKFYKLRQEKVLTPDELSTLMDEAQHEAFANSLETYHPHFWASKLHFYIDNVPFYNFPYTFGYLFSLGIYAKAQSTDNFEDQYIALLRDTANMSTEELAQKHLGVDLTQPDFWQAGADLVAKDITEFLALTEQFVS</sequence>
<feature type="domain" description="Peptidase M3A/M3B catalytic" evidence="7">
    <location>
        <begin position="206"/>
        <end position="581"/>
    </location>
</feature>
<organism evidence="9 10">
    <name type="scientific">Periweissella fabalis</name>
    <dbReference type="NCBI Taxonomy" id="1070421"/>
    <lineage>
        <taxon>Bacteria</taxon>
        <taxon>Bacillati</taxon>
        <taxon>Bacillota</taxon>
        <taxon>Bacilli</taxon>
        <taxon>Lactobacillales</taxon>
        <taxon>Lactobacillaceae</taxon>
        <taxon>Periweissella</taxon>
    </lineage>
</organism>
<proteinExistence type="inferred from homology"/>
<dbReference type="InterPro" id="IPR013647">
    <property type="entry name" value="OligopepF_N_dom"/>
</dbReference>
<evidence type="ECO:0000256" key="5">
    <source>
        <dbReference type="ARBA" id="ARBA00023049"/>
    </source>
</evidence>
<evidence type="ECO:0000256" key="1">
    <source>
        <dbReference type="ARBA" id="ARBA00022670"/>
    </source>
</evidence>
<gene>
    <name evidence="9" type="ORF">HF964_03920</name>
</gene>
<keyword evidence="1 6" id="KW-0645">Protease</keyword>
<dbReference type="Pfam" id="PF01432">
    <property type="entry name" value="Peptidase_M3"/>
    <property type="match status" value="1"/>
</dbReference>
<evidence type="ECO:0000256" key="4">
    <source>
        <dbReference type="ARBA" id="ARBA00022833"/>
    </source>
</evidence>
<name>A0A7X6N1D5_9LACO</name>
<dbReference type="NCBIfam" id="TIGR02290">
    <property type="entry name" value="M3_fam_3"/>
    <property type="match status" value="1"/>
</dbReference>
<evidence type="ECO:0000256" key="6">
    <source>
        <dbReference type="RuleBase" id="RU003435"/>
    </source>
</evidence>
<comment type="cofactor">
    <cofactor evidence="6">
        <name>Zn(2+)</name>
        <dbReference type="ChEBI" id="CHEBI:29105"/>
    </cofactor>
    <text evidence="6">Binds 1 zinc ion.</text>
</comment>
<evidence type="ECO:0000259" key="8">
    <source>
        <dbReference type="Pfam" id="PF08439"/>
    </source>
</evidence>
<dbReference type="SUPFAM" id="SSF55486">
    <property type="entry name" value="Metalloproteases ('zincins'), catalytic domain"/>
    <property type="match status" value="1"/>
</dbReference>
<dbReference type="GO" id="GO:0046872">
    <property type="term" value="F:metal ion binding"/>
    <property type="evidence" value="ECO:0007669"/>
    <property type="project" value="UniProtKB-UniRule"/>
</dbReference>
<dbReference type="PANTHER" id="PTHR34217">
    <property type="entry name" value="METAL-DEPENDENT CARBOXYPEPTIDASE"/>
    <property type="match status" value="1"/>
</dbReference>
<dbReference type="PANTHER" id="PTHR34217:SF1">
    <property type="entry name" value="CARBOXYPEPTIDASE 1"/>
    <property type="match status" value="1"/>
</dbReference>
<feature type="domain" description="Oligopeptidase F N-terminal" evidence="8">
    <location>
        <begin position="114"/>
        <end position="179"/>
    </location>
</feature>
<dbReference type="GO" id="GO:0006508">
    <property type="term" value="P:proteolysis"/>
    <property type="evidence" value="ECO:0007669"/>
    <property type="project" value="UniProtKB-KW"/>
</dbReference>
<dbReference type="InterPro" id="IPR034006">
    <property type="entry name" value="M3B_PepF_2"/>
</dbReference>
<keyword evidence="3 6" id="KW-0378">Hydrolase</keyword>
<keyword evidence="2 6" id="KW-0479">Metal-binding</keyword>
<evidence type="ECO:0000259" key="7">
    <source>
        <dbReference type="Pfam" id="PF01432"/>
    </source>
</evidence>
<reference evidence="9 10" key="1">
    <citation type="submission" date="2020-04" db="EMBL/GenBank/DDBJ databases">
        <title>MicrobeNet Type strains.</title>
        <authorList>
            <person name="Nicholson A.C."/>
        </authorList>
    </citation>
    <scope>NUCLEOTIDE SEQUENCE [LARGE SCALE GENOMIC DNA]</scope>
    <source>
        <strain evidence="9 10">CCUG 61472</strain>
    </source>
</reference>
<dbReference type="InterPro" id="IPR001333">
    <property type="entry name" value="Peptidase_M32_Taq"/>
</dbReference>
<keyword evidence="10" id="KW-1185">Reference proteome</keyword>
<evidence type="ECO:0000256" key="3">
    <source>
        <dbReference type="ARBA" id="ARBA00022801"/>
    </source>
</evidence>